<dbReference type="AlphaFoldDB" id="A0A1E8BN28"/>
<name>A0A1E8BN28_BACMY</name>
<evidence type="ECO:0000313" key="1">
    <source>
        <dbReference type="EMBL" id="OFD92799.1"/>
    </source>
</evidence>
<organism evidence="1 2">
    <name type="scientific">Bacillus mycoides</name>
    <dbReference type="NCBI Taxonomy" id="1405"/>
    <lineage>
        <taxon>Bacteria</taxon>
        <taxon>Bacillati</taxon>
        <taxon>Bacillota</taxon>
        <taxon>Bacilli</taxon>
        <taxon>Bacillales</taxon>
        <taxon>Bacillaceae</taxon>
        <taxon>Bacillus</taxon>
        <taxon>Bacillus cereus group</taxon>
    </lineage>
</organism>
<protein>
    <submittedName>
        <fullName evidence="1">Translation initiation inhibitor</fullName>
    </submittedName>
</protein>
<dbReference type="PATRIC" id="fig|86662.28.peg.2828"/>
<accession>A0A1E8BN28</accession>
<reference evidence="1 2" key="1">
    <citation type="submission" date="2016-05" db="EMBL/GenBank/DDBJ databases">
        <title>Bacillus thuringiensis and Bacillus weihenstephanensis as novel biocontrol agents of wilt causing Verticillium species.</title>
        <authorList>
            <person name="Hollensteiner J."/>
            <person name="Wemheuer F."/>
            <person name="Harting R."/>
            <person name="Kolarzyk A."/>
            <person name="Diaz-Valerio S."/>
            <person name="Poehlein A."/>
            <person name="Brzuszkiewicz E."/>
            <person name="Nesemann K."/>
            <person name="Braus-Stromeyer S."/>
            <person name="Braus G."/>
            <person name="Daniel R."/>
            <person name="Liesegang H."/>
        </authorList>
    </citation>
    <scope>NUCLEOTIDE SEQUENCE [LARGE SCALE GENOMIC DNA]</scope>
    <source>
        <strain evidence="1 2">GOE11</strain>
    </source>
</reference>
<comment type="caution">
    <text evidence="1">The sequence shown here is derived from an EMBL/GenBank/DDBJ whole genome shotgun (WGS) entry which is preliminary data.</text>
</comment>
<proteinExistence type="predicted"/>
<evidence type="ECO:0000313" key="2">
    <source>
        <dbReference type="Proteomes" id="UP000175835"/>
    </source>
</evidence>
<sequence length="158" mass="18519">MQNESVNIKVSPEIIPNFKEDINIIRINTNSDVPNYIVRDQEYVMDETRLFVDQMGIYYSTAAYELNCNEIVQQHILEVIPFGVKSEEREEIAKMIHYMCCKSTLLSEQNIHNTHVMHMVKLIKNYTTDIDSREFKEFSDELDADVIILEKEDALILI</sequence>
<dbReference type="EMBL" id="LXLX01000033">
    <property type="protein sequence ID" value="OFD92799.1"/>
    <property type="molecule type" value="Genomic_DNA"/>
</dbReference>
<gene>
    <name evidence="1" type="ORF">BWGOE11_27610</name>
</gene>
<dbReference type="Proteomes" id="UP000175835">
    <property type="component" value="Unassembled WGS sequence"/>
</dbReference>